<organism evidence="3 4">
    <name type="scientific">Periconia digitata</name>
    <dbReference type="NCBI Taxonomy" id="1303443"/>
    <lineage>
        <taxon>Eukaryota</taxon>
        <taxon>Fungi</taxon>
        <taxon>Dikarya</taxon>
        <taxon>Ascomycota</taxon>
        <taxon>Pezizomycotina</taxon>
        <taxon>Dothideomycetes</taxon>
        <taxon>Pleosporomycetidae</taxon>
        <taxon>Pleosporales</taxon>
        <taxon>Massarineae</taxon>
        <taxon>Periconiaceae</taxon>
        <taxon>Periconia</taxon>
    </lineage>
</organism>
<feature type="chain" id="PRO_5040968520" description="CREG-like beta-barrel domain-containing protein" evidence="1">
    <location>
        <begin position="22"/>
        <end position="256"/>
    </location>
</feature>
<dbReference type="OrthoDB" id="2138282at2759"/>
<dbReference type="InterPro" id="IPR055343">
    <property type="entry name" value="CREG_beta-barrel"/>
</dbReference>
<dbReference type="SUPFAM" id="SSF50475">
    <property type="entry name" value="FMN-binding split barrel"/>
    <property type="match status" value="1"/>
</dbReference>
<evidence type="ECO:0000313" key="4">
    <source>
        <dbReference type="Proteomes" id="UP001152607"/>
    </source>
</evidence>
<dbReference type="Proteomes" id="UP001152607">
    <property type="component" value="Unassembled WGS sequence"/>
</dbReference>
<name>A0A9W4U3V0_9PLEO</name>
<comment type="caution">
    <text evidence="3">The sequence shown here is derived from an EMBL/GenBank/DDBJ whole genome shotgun (WGS) entry which is preliminary data.</text>
</comment>
<feature type="signal peptide" evidence="1">
    <location>
        <begin position="1"/>
        <end position="21"/>
    </location>
</feature>
<dbReference type="Gene3D" id="2.30.110.10">
    <property type="entry name" value="Electron Transport, Fmn-binding Protein, Chain A"/>
    <property type="match status" value="1"/>
</dbReference>
<dbReference type="PANTHER" id="PTHR37273:SF1">
    <property type="entry name" value="ADL397C-AP"/>
    <property type="match status" value="1"/>
</dbReference>
<dbReference type="AlphaFoldDB" id="A0A9W4U3V0"/>
<keyword evidence="1" id="KW-0732">Signal</keyword>
<dbReference type="Pfam" id="PF13883">
    <property type="entry name" value="CREG_beta-barrel"/>
    <property type="match status" value="1"/>
</dbReference>
<protein>
    <recommendedName>
        <fullName evidence="2">CREG-like beta-barrel domain-containing protein</fullName>
    </recommendedName>
</protein>
<gene>
    <name evidence="3" type="ORF">PDIGIT_LOCUS1332</name>
</gene>
<evidence type="ECO:0000313" key="3">
    <source>
        <dbReference type="EMBL" id="CAI6260603.1"/>
    </source>
</evidence>
<evidence type="ECO:0000256" key="1">
    <source>
        <dbReference type="SAM" id="SignalP"/>
    </source>
</evidence>
<accession>A0A9W4U3V0</accession>
<dbReference type="EMBL" id="CAOQHR010000001">
    <property type="protein sequence ID" value="CAI6260603.1"/>
    <property type="molecule type" value="Genomic_DNA"/>
</dbReference>
<feature type="domain" description="CREG-like beta-barrel" evidence="2">
    <location>
        <begin position="43"/>
        <end position="216"/>
    </location>
</feature>
<dbReference type="InterPro" id="IPR012349">
    <property type="entry name" value="Split_barrel_FMN-bd"/>
</dbReference>
<dbReference type="PANTHER" id="PTHR37273">
    <property type="entry name" value="CHROMOSOME 8, WHOLE GENOME SHOTGUN SEQUENCE"/>
    <property type="match status" value="1"/>
</dbReference>
<reference evidence="3" key="1">
    <citation type="submission" date="2023-01" db="EMBL/GenBank/DDBJ databases">
        <authorList>
            <person name="Van Ghelder C."/>
            <person name="Rancurel C."/>
        </authorList>
    </citation>
    <scope>NUCLEOTIDE SEQUENCE</scope>
    <source>
        <strain evidence="3">CNCM I-4278</strain>
    </source>
</reference>
<evidence type="ECO:0000259" key="2">
    <source>
        <dbReference type="Pfam" id="PF13883"/>
    </source>
</evidence>
<proteinExistence type="predicted"/>
<keyword evidence="4" id="KW-1185">Reference proteome</keyword>
<sequence length="256" mass="28181">MGLRNTLLFIATFGLATSALQLPSPAFLFANPEPQHATGFKIPTIHESAVQARRILHLETIGTLSTIFPTAHSTENRPSDVSGTPIGLMDYFGDCEPGSGNPTILAISIATSFKNVAAGSNITLSLRWHAPYNRPYSAAAVPRFSLIGHLEELSAEEVREQNVAACFVKYHPDAVSWLPGNRIHESKWVRLVVEEVYWIGGFGDRAYIGWIPLNEWQNVTAEEIKDCKLPGEKTGWASWIPHFGFGQGQVQEAIEL</sequence>